<feature type="domain" description="EF-hand" evidence="4">
    <location>
        <begin position="26"/>
        <end position="61"/>
    </location>
</feature>
<dbReference type="SMART" id="SM00054">
    <property type="entry name" value="EFh"/>
    <property type="match status" value="4"/>
</dbReference>
<feature type="domain" description="EF-hand" evidence="4">
    <location>
        <begin position="66"/>
        <end position="101"/>
    </location>
</feature>
<dbReference type="Pfam" id="PF13499">
    <property type="entry name" value="EF-hand_7"/>
    <property type="match status" value="1"/>
</dbReference>
<dbReference type="Gene3D" id="1.10.238.10">
    <property type="entry name" value="EF-hand"/>
    <property type="match status" value="2"/>
</dbReference>
<dbReference type="GO" id="GO:0005509">
    <property type="term" value="F:calcium ion binding"/>
    <property type="evidence" value="ECO:0007669"/>
    <property type="project" value="InterPro"/>
</dbReference>
<dbReference type="OrthoDB" id="120976at2759"/>
<evidence type="ECO:0000256" key="3">
    <source>
        <dbReference type="ARBA" id="ARBA00022837"/>
    </source>
</evidence>
<protein>
    <submittedName>
        <fullName evidence="5">Leucine rich repeat containing 45-like protein</fullName>
    </submittedName>
</protein>
<feature type="domain" description="EF-hand" evidence="4">
    <location>
        <begin position="174"/>
        <end position="209"/>
    </location>
</feature>
<dbReference type="Pfam" id="PF13202">
    <property type="entry name" value="EF-hand_5"/>
    <property type="match status" value="2"/>
</dbReference>
<accession>A0A0M0JPH9</accession>
<sequence>MSEPIPEKWMVNTEATKSALREILNRSAGQLADILEEWDVDKSGTIDKREFIRAFNAVSGHPEWATDTTGAGSLFDELDRDESGSLDIDEIRNLDRKQGPVDPKRPKNHSYFEGLPALTIDMNSPKSITTQLADHLRKHSRRILDLFRSWDEDHNMSVSRDEFHRAMGQLGVAAPVKVINHLFDAFDLDGSGEIEFRELEQILLKKKEIFIDTELQKKEELCKTTG</sequence>
<name>A0A0M0JPH9_9EUKA</name>
<dbReference type="PROSITE" id="PS50222">
    <property type="entry name" value="EF_HAND_2"/>
    <property type="match status" value="4"/>
</dbReference>
<evidence type="ECO:0000313" key="5">
    <source>
        <dbReference type="EMBL" id="KOO28207.1"/>
    </source>
</evidence>
<dbReference type="PANTHER" id="PTHR34524">
    <property type="entry name" value="CALCYPHOSIN"/>
    <property type="match status" value="1"/>
</dbReference>
<keyword evidence="6" id="KW-1185">Reference proteome</keyword>
<dbReference type="EMBL" id="JWZX01002604">
    <property type="protein sequence ID" value="KOO28207.1"/>
    <property type="molecule type" value="Genomic_DNA"/>
</dbReference>
<dbReference type="InterPro" id="IPR018247">
    <property type="entry name" value="EF_Hand_1_Ca_BS"/>
</dbReference>
<dbReference type="InterPro" id="IPR011992">
    <property type="entry name" value="EF-hand-dom_pair"/>
</dbReference>
<dbReference type="PANTHER" id="PTHR34524:SF6">
    <property type="entry name" value="CALCYPHOSINE LIKE"/>
    <property type="match status" value="1"/>
</dbReference>
<keyword evidence="2" id="KW-0677">Repeat</keyword>
<dbReference type="PROSITE" id="PS00018">
    <property type="entry name" value="EF_HAND_1"/>
    <property type="match status" value="3"/>
</dbReference>
<keyword evidence="1" id="KW-0479">Metal-binding</keyword>
<evidence type="ECO:0000256" key="1">
    <source>
        <dbReference type="ARBA" id="ARBA00022723"/>
    </source>
</evidence>
<evidence type="ECO:0000313" key="6">
    <source>
        <dbReference type="Proteomes" id="UP000037460"/>
    </source>
</evidence>
<dbReference type="SUPFAM" id="SSF47473">
    <property type="entry name" value="EF-hand"/>
    <property type="match status" value="1"/>
</dbReference>
<gene>
    <name evidence="5" type="ORF">Ctob_010252</name>
</gene>
<dbReference type="AlphaFoldDB" id="A0A0M0JPH9"/>
<dbReference type="Proteomes" id="UP000037460">
    <property type="component" value="Unassembled WGS sequence"/>
</dbReference>
<reference evidence="6" key="1">
    <citation type="journal article" date="2015" name="PLoS Genet.">
        <title>Genome Sequence and Transcriptome Analyses of Chrysochromulina tobin: Metabolic Tools for Enhanced Algal Fitness in the Prominent Order Prymnesiales (Haptophyceae).</title>
        <authorList>
            <person name="Hovde B.T."/>
            <person name="Deodato C.R."/>
            <person name="Hunsperger H.M."/>
            <person name="Ryken S.A."/>
            <person name="Yost W."/>
            <person name="Jha R.K."/>
            <person name="Patterson J."/>
            <person name="Monnat R.J. Jr."/>
            <person name="Barlow S.B."/>
            <person name="Starkenburg S.R."/>
            <person name="Cattolico R.A."/>
        </authorList>
    </citation>
    <scope>NUCLEOTIDE SEQUENCE</scope>
    <source>
        <strain evidence="6">CCMP291</strain>
    </source>
</reference>
<comment type="caution">
    <text evidence="5">The sequence shown here is derived from an EMBL/GenBank/DDBJ whole genome shotgun (WGS) entry which is preliminary data.</text>
</comment>
<dbReference type="InterPro" id="IPR002048">
    <property type="entry name" value="EF_hand_dom"/>
</dbReference>
<dbReference type="InterPro" id="IPR051581">
    <property type="entry name" value="Ca-bind"/>
</dbReference>
<evidence type="ECO:0000259" key="4">
    <source>
        <dbReference type="PROSITE" id="PS50222"/>
    </source>
</evidence>
<organism evidence="5 6">
    <name type="scientific">Chrysochromulina tobinii</name>
    <dbReference type="NCBI Taxonomy" id="1460289"/>
    <lineage>
        <taxon>Eukaryota</taxon>
        <taxon>Haptista</taxon>
        <taxon>Haptophyta</taxon>
        <taxon>Prymnesiophyceae</taxon>
        <taxon>Prymnesiales</taxon>
        <taxon>Chrysochromulinaceae</taxon>
        <taxon>Chrysochromulina</taxon>
    </lineage>
</organism>
<evidence type="ECO:0000256" key="2">
    <source>
        <dbReference type="ARBA" id="ARBA00022737"/>
    </source>
</evidence>
<proteinExistence type="predicted"/>
<feature type="domain" description="EF-hand" evidence="4">
    <location>
        <begin position="138"/>
        <end position="173"/>
    </location>
</feature>
<dbReference type="CDD" id="cd00051">
    <property type="entry name" value="EFh"/>
    <property type="match status" value="1"/>
</dbReference>
<keyword evidence="3" id="KW-0106">Calcium</keyword>